<proteinExistence type="predicted"/>
<dbReference type="EMBL" id="ASGP02000007">
    <property type="protein sequence ID" value="KAH9498082.1"/>
    <property type="molecule type" value="Genomic_DNA"/>
</dbReference>
<keyword evidence="1" id="KW-0175">Coiled coil</keyword>
<evidence type="ECO:0000313" key="3">
    <source>
        <dbReference type="Proteomes" id="UP000790347"/>
    </source>
</evidence>
<comment type="caution">
    <text evidence="2">The sequence shown here is derived from an EMBL/GenBank/DDBJ whole genome shotgun (WGS) entry which is preliminary data.</text>
</comment>
<accession>A0A922HNT2</accession>
<evidence type="ECO:0000256" key="1">
    <source>
        <dbReference type="SAM" id="Coils"/>
    </source>
</evidence>
<sequence length="188" mass="22222">MNWASLIDDSGKLLVISLFQIYDFDPKWRSSNEEDWPKHDIQYSSEDFSKRKGKIIFIVNRDRSYSKKQSLCRADGNHKYEEMQISIDKLKMQVEELHQNCQELTRRINYLTNSPGIDANNQNRENRIAVHSSDLASSMMPNDDIKDIWHLCKTVGFAEISEKKIWTEYQKDTRENISELILEFLINQ</sequence>
<reference evidence="2" key="2">
    <citation type="journal article" date="2022" name="Res Sq">
        <title>Comparative Genomics Reveals Insights into the Divergent Evolution of Astigmatic Mites and Household Pest Adaptations.</title>
        <authorList>
            <person name="Xiong Q."/>
            <person name="Wan A.T.-Y."/>
            <person name="Liu X.-Y."/>
            <person name="Fung C.S.-H."/>
            <person name="Xiao X."/>
            <person name="Malainual N."/>
            <person name="Hou J."/>
            <person name="Wang L."/>
            <person name="Wang M."/>
            <person name="Yang K."/>
            <person name="Cui Y."/>
            <person name="Leung E."/>
            <person name="Nong W."/>
            <person name="Shin S.-K."/>
            <person name="Au S."/>
            <person name="Jeong K.Y."/>
            <person name="Chew F.T."/>
            <person name="Hui J."/>
            <person name="Leung T.F."/>
            <person name="Tungtrongchitr A."/>
            <person name="Zhong N."/>
            <person name="Liu Z."/>
            <person name="Tsui S."/>
        </authorList>
    </citation>
    <scope>NUCLEOTIDE SEQUENCE</scope>
    <source>
        <strain evidence="2">Derf</strain>
        <tissue evidence="2">Whole organism</tissue>
    </source>
</reference>
<keyword evidence="3" id="KW-1185">Reference proteome</keyword>
<protein>
    <submittedName>
        <fullName evidence="2">Uncharacterized protein</fullName>
    </submittedName>
</protein>
<feature type="coiled-coil region" evidence="1">
    <location>
        <begin position="80"/>
        <end position="114"/>
    </location>
</feature>
<gene>
    <name evidence="2" type="ORF">DERF_014006</name>
</gene>
<reference evidence="2" key="1">
    <citation type="submission" date="2013-05" db="EMBL/GenBank/DDBJ databases">
        <authorList>
            <person name="Yim A.K.Y."/>
            <person name="Chan T.F."/>
            <person name="Ji K.M."/>
            <person name="Liu X.Y."/>
            <person name="Zhou J.W."/>
            <person name="Li R.Q."/>
            <person name="Yang K.Y."/>
            <person name="Li J."/>
            <person name="Li M."/>
            <person name="Law P.T.W."/>
            <person name="Wu Y.L."/>
            <person name="Cai Z.L."/>
            <person name="Qin H."/>
            <person name="Bao Y."/>
            <person name="Leung R.K.K."/>
            <person name="Ng P.K.S."/>
            <person name="Zou J."/>
            <person name="Zhong X.J."/>
            <person name="Ran P.X."/>
            <person name="Zhong N.S."/>
            <person name="Liu Z.G."/>
            <person name="Tsui S.K.W."/>
        </authorList>
    </citation>
    <scope>NUCLEOTIDE SEQUENCE</scope>
    <source>
        <strain evidence="2">Derf</strain>
        <tissue evidence="2">Whole organism</tissue>
    </source>
</reference>
<dbReference type="Proteomes" id="UP000790347">
    <property type="component" value="Unassembled WGS sequence"/>
</dbReference>
<evidence type="ECO:0000313" key="2">
    <source>
        <dbReference type="EMBL" id="KAH9498082.1"/>
    </source>
</evidence>
<name>A0A922HNT2_DERFA</name>
<dbReference type="AlphaFoldDB" id="A0A922HNT2"/>
<organism evidence="2 3">
    <name type="scientific">Dermatophagoides farinae</name>
    <name type="common">American house dust mite</name>
    <dbReference type="NCBI Taxonomy" id="6954"/>
    <lineage>
        <taxon>Eukaryota</taxon>
        <taxon>Metazoa</taxon>
        <taxon>Ecdysozoa</taxon>
        <taxon>Arthropoda</taxon>
        <taxon>Chelicerata</taxon>
        <taxon>Arachnida</taxon>
        <taxon>Acari</taxon>
        <taxon>Acariformes</taxon>
        <taxon>Sarcoptiformes</taxon>
        <taxon>Astigmata</taxon>
        <taxon>Psoroptidia</taxon>
        <taxon>Analgoidea</taxon>
        <taxon>Pyroglyphidae</taxon>
        <taxon>Dermatophagoidinae</taxon>
        <taxon>Dermatophagoides</taxon>
    </lineage>
</organism>